<keyword evidence="2" id="KW-0732">Signal</keyword>
<dbReference type="Proteomes" id="UP000054560">
    <property type="component" value="Unassembled WGS sequence"/>
</dbReference>
<name>A0A0L0GFL8_9EUKA</name>
<dbReference type="EMBL" id="KQ241597">
    <property type="protein sequence ID" value="KNC87885.1"/>
    <property type="molecule type" value="Genomic_DNA"/>
</dbReference>
<feature type="region of interest" description="Disordered" evidence="1">
    <location>
        <begin position="25"/>
        <end position="87"/>
    </location>
</feature>
<evidence type="ECO:0008006" key="5">
    <source>
        <dbReference type="Google" id="ProtNLM"/>
    </source>
</evidence>
<feature type="compositionally biased region" description="Low complexity" evidence="1">
    <location>
        <begin position="25"/>
        <end position="45"/>
    </location>
</feature>
<evidence type="ECO:0000256" key="1">
    <source>
        <dbReference type="SAM" id="MobiDB-lite"/>
    </source>
</evidence>
<proteinExistence type="predicted"/>
<dbReference type="AlphaFoldDB" id="A0A0L0GFL8"/>
<accession>A0A0L0GFL8</accession>
<dbReference type="RefSeq" id="XP_014161787.1">
    <property type="nucleotide sequence ID" value="XM_014306312.1"/>
</dbReference>
<keyword evidence="4" id="KW-1185">Reference proteome</keyword>
<organism evidence="3 4">
    <name type="scientific">Sphaeroforma arctica JP610</name>
    <dbReference type="NCBI Taxonomy" id="667725"/>
    <lineage>
        <taxon>Eukaryota</taxon>
        <taxon>Ichthyosporea</taxon>
        <taxon>Ichthyophonida</taxon>
        <taxon>Sphaeroforma</taxon>
    </lineage>
</organism>
<sequence length="87" mass="8874">MLVSQVTAVKAAFISLPFVGAGLVASQSSRDSTTSKSSVASDVSSPAHGDSFARRSMISTTDGAVEDTSIQSSLPTWDQTHNGIAAS</sequence>
<evidence type="ECO:0000256" key="2">
    <source>
        <dbReference type="SAM" id="SignalP"/>
    </source>
</evidence>
<feature type="compositionally biased region" description="Polar residues" evidence="1">
    <location>
        <begin position="57"/>
        <end position="87"/>
    </location>
</feature>
<gene>
    <name evidence="3" type="ORF">SARC_00019</name>
</gene>
<evidence type="ECO:0000313" key="4">
    <source>
        <dbReference type="Proteomes" id="UP000054560"/>
    </source>
</evidence>
<dbReference type="GeneID" id="25900523"/>
<feature type="signal peptide" evidence="2">
    <location>
        <begin position="1"/>
        <end position="21"/>
    </location>
</feature>
<evidence type="ECO:0000313" key="3">
    <source>
        <dbReference type="EMBL" id="KNC87885.1"/>
    </source>
</evidence>
<protein>
    <recommendedName>
        <fullName evidence="5">Secreted protein</fullName>
    </recommendedName>
</protein>
<reference evidence="3 4" key="1">
    <citation type="submission" date="2011-02" db="EMBL/GenBank/DDBJ databases">
        <title>The Genome Sequence of Sphaeroforma arctica JP610.</title>
        <authorList>
            <consortium name="The Broad Institute Genome Sequencing Platform"/>
            <person name="Russ C."/>
            <person name="Cuomo C."/>
            <person name="Young S.K."/>
            <person name="Zeng Q."/>
            <person name="Gargeya S."/>
            <person name="Alvarado L."/>
            <person name="Berlin A."/>
            <person name="Chapman S.B."/>
            <person name="Chen Z."/>
            <person name="Freedman E."/>
            <person name="Gellesch M."/>
            <person name="Goldberg J."/>
            <person name="Griggs A."/>
            <person name="Gujja S."/>
            <person name="Heilman E."/>
            <person name="Heiman D."/>
            <person name="Howarth C."/>
            <person name="Mehta T."/>
            <person name="Neiman D."/>
            <person name="Pearson M."/>
            <person name="Roberts A."/>
            <person name="Saif S."/>
            <person name="Shea T."/>
            <person name="Shenoy N."/>
            <person name="Sisk P."/>
            <person name="Stolte C."/>
            <person name="Sykes S."/>
            <person name="White J."/>
            <person name="Yandava C."/>
            <person name="Burger G."/>
            <person name="Gray M.W."/>
            <person name="Holland P.W.H."/>
            <person name="King N."/>
            <person name="Lang F.B.F."/>
            <person name="Roger A.J."/>
            <person name="Ruiz-Trillo I."/>
            <person name="Haas B."/>
            <person name="Nusbaum C."/>
            <person name="Birren B."/>
        </authorList>
    </citation>
    <scope>NUCLEOTIDE SEQUENCE [LARGE SCALE GENOMIC DNA]</scope>
    <source>
        <strain evidence="3 4">JP610</strain>
    </source>
</reference>
<feature type="chain" id="PRO_5005539323" description="Secreted protein" evidence="2">
    <location>
        <begin position="22"/>
        <end position="87"/>
    </location>
</feature>